<organism evidence="2 3">
    <name type="scientific">Pendulispora albinea</name>
    <dbReference type="NCBI Taxonomy" id="2741071"/>
    <lineage>
        <taxon>Bacteria</taxon>
        <taxon>Pseudomonadati</taxon>
        <taxon>Myxococcota</taxon>
        <taxon>Myxococcia</taxon>
        <taxon>Myxococcales</taxon>
        <taxon>Sorangiineae</taxon>
        <taxon>Pendulisporaceae</taxon>
        <taxon>Pendulispora</taxon>
    </lineage>
</organism>
<evidence type="ECO:0000313" key="2">
    <source>
        <dbReference type="EMBL" id="WXB15351.1"/>
    </source>
</evidence>
<dbReference type="Proteomes" id="UP001370348">
    <property type="component" value="Chromosome"/>
</dbReference>
<reference evidence="2 3" key="1">
    <citation type="submission" date="2021-12" db="EMBL/GenBank/DDBJ databases">
        <title>Discovery of the Pendulisporaceae a myxobacterial family with distinct sporulation behavior and unique specialized metabolism.</title>
        <authorList>
            <person name="Garcia R."/>
            <person name="Popoff A."/>
            <person name="Bader C.D."/>
            <person name="Loehr J."/>
            <person name="Walesch S."/>
            <person name="Walt C."/>
            <person name="Boldt J."/>
            <person name="Bunk B."/>
            <person name="Haeckl F.J.F.P.J."/>
            <person name="Gunesch A.P."/>
            <person name="Birkelbach J."/>
            <person name="Nuebel U."/>
            <person name="Pietschmann T."/>
            <person name="Bach T."/>
            <person name="Mueller R."/>
        </authorList>
    </citation>
    <scope>NUCLEOTIDE SEQUENCE [LARGE SCALE GENOMIC DNA]</scope>
    <source>
        <strain evidence="2 3">MSr11954</strain>
    </source>
</reference>
<gene>
    <name evidence="2" type="ORF">LZC94_46965</name>
</gene>
<evidence type="ECO:0000256" key="1">
    <source>
        <dbReference type="SAM" id="MobiDB-lite"/>
    </source>
</evidence>
<feature type="region of interest" description="Disordered" evidence="1">
    <location>
        <begin position="48"/>
        <end position="71"/>
    </location>
</feature>
<protein>
    <submittedName>
        <fullName evidence="2">Uncharacterized protein</fullName>
    </submittedName>
</protein>
<dbReference type="EMBL" id="CP089984">
    <property type="protein sequence ID" value="WXB15351.1"/>
    <property type="molecule type" value="Genomic_DNA"/>
</dbReference>
<sequence>MMSRHPPADFVHVFELTRGGHFMLLTLGPRPAAVAGPFELRMLHLTEQPAGPGDVTDTQGHLAGAYGMRER</sequence>
<name>A0ABZ2LWP8_9BACT</name>
<dbReference type="RefSeq" id="WP_394824976.1">
    <property type="nucleotide sequence ID" value="NZ_CP089984.1"/>
</dbReference>
<keyword evidence="3" id="KW-1185">Reference proteome</keyword>
<proteinExistence type="predicted"/>
<evidence type="ECO:0000313" key="3">
    <source>
        <dbReference type="Proteomes" id="UP001370348"/>
    </source>
</evidence>
<accession>A0ABZ2LWP8</accession>